<feature type="domain" description="C2H2-type" evidence="9">
    <location>
        <begin position="24"/>
        <end position="51"/>
    </location>
</feature>
<dbReference type="GO" id="GO:0008270">
    <property type="term" value="F:zinc ion binding"/>
    <property type="evidence" value="ECO:0007669"/>
    <property type="project" value="UniProtKB-KW"/>
</dbReference>
<keyword evidence="6" id="KW-0804">Transcription</keyword>
<dbReference type="PANTHER" id="PTHR45801">
    <property type="entry name" value="OS07G0101800 PROTEIN"/>
    <property type="match status" value="1"/>
</dbReference>
<protein>
    <recommendedName>
        <fullName evidence="9">C2H2-type domain-containing protein</fullName>
    </recommendedName>
</protein>
<dbReference type="AlphaFoldDB" id="A0A8T2YIV3"/>
<comment type="subcellular location">
    <subcellularLocation>
        <location evidence="1">Nucleus</location>
    </subcellularLocation>
</comment>
<reference evidence="10" key="1">
    <citation type="journal article" date="2021" name="J. Hered.">
        <title>Genome Assembly of Salicaceae Populus deltoides (Eastern Cottonwood) I-69 Based on Nanopore Sequencing and Hi-C Technologies.</title>
        <authorList>
            <person name="Bai S."/>
            <person name="Wu H."/>
            <person name="Zhang J."/>
            <person name="Pan Z."/>
            <person name="Zhao W."/>
            <person name="Li Z."/>
            <person name="Tong C."/>
        </authorList>
    </citation>
    <scope>NUCLEOTIDE SEQUENCE</scope>
    <source>
        <tissue evidence="10">Leaf</tissue>
    </source>
</reference>
<evidence type="ECO:0000313" key="11">
    <source>
        <dbReference type="Proteomes" id="UP000807159"/>
    </source>
</evidence>
<accession>A0A8T2YIV3</accession>
<keyword evidence="5" id="KW-0805">Transcription regulation</keyword>
<comment type="caution">
    <text evidence="10">The sequence shown here is derived from an EMBL/GenBank/DDBJ whole genome shotgun (WGS) entry which is preliminary data.</text>
</comment>
<keyword evidence="4" id="KW-0862">Zinc</keyword>
<evidence type="ECO:0000259" key="9">
    <source>
        <dbReference type="PROSITE" id="PS50157"/>
    </source>
</evidence>
<evidence type="ECO:0000256" key="8">
    <source>
        <dbReference type="PROSITE-ProRule" id="PRU00042"/>
    </source>
</evidence>
<evidence type="ECO:0000256" key="2">
    <source>
        <dbReference type="ARBA" id="ARBA00022723"/>
    </source>
</evidence>
<proteinExistence type="predicted"/>
<keyword evidence="3 8" id="KW-0863">Zinc-finger</keyword>
<name>A0A8T2YIV3_POPDE</name>
<dbReference type="EMBL" id="JACEGQ020000006">
    <property type="protein sequence ID" value="KAH8504916.1"/>
    <property type="molecule type" value="Genomic_DNA"/>
</dbReference>
<dbReference type="InterPro" id="IPR013087">
    <property type="entry name" value="Znf_C2H2_type"/>
</dbReference>
<keyword evidence="11" id="KW-1185">Reference proteome</keyword>
<dbReference type="Pfam" id="PF13912">
    <property type="entry name" value="zf-C2H2_6"/>
    <property type="match status" value="1"/>
</dbReference>
<evidence type="ECO:0000313" key="10">
    <source>
        <dbReference type="EMBL" id="KAH8504916.1"/>
    </source>
</evidence>
<evidence type="ECO:0000256" key="1">
    <source>
        <dbReference type="ARBA" id="ARBA00004123"/>
    </source>
</evidence>
<evidence type="ECO:0000256" key="4">
    <source>
        <dbReference type="ARBA" id="ARBA00022833"/>
    </source>
</evidence>
<dbReference type="GO" id="GO:0005634">
    <property type="term" value="C:nucleus"/>
    <property type="evidence" value="ECO:0007669"/>
    <property type="project" value="UniProtKB-SubCell"/>
</dbReference>
<dbReference type="SUPFAM" id="SSF57667">
    <property type="entry name" value="beta-beta-alpha zinc fingers"/>
    <property type="match status" value="1"/>
</dbReference>
<keyword evidence="2" id="KW-0479">Metal-binding</keyword>
<dbReference type="PROSITE" id="PS50157">
    <property type="entry name" value="ZINC_FINGER_C2H2_2"/>
    <property type="match status" value="1"/>
</dbReference>
<evidence type="ECO:0000256" key="6">
    <source>
        <dbReference type="ARBA" id="ARBA00023163"/>
    </source>
</evidence>
<dbReference type="PROSITE" id="PS00028">
    <property type="entry name" value="ZINC_FINGER_C2H2_1"/>
    <property type="match status" value="1"/>
</dbReference>
<dbReference type="PANTHER" id="PTHR45801:SF111">
    <property type="entry name" value="C2H2 AND C2HC ZINC FINGERS SUPERFAMILY PROTEIN"/>
    <property type="match status" value="1"/>
</dbReference>
<dbReference type="InterPro" id="IPR036236">
    <property type="entry name" value="Znf_C2H2_sf"/>
</dbReference>
<organism evidence="10 11">
    <name type="scientific">Populus deltoides</name>
    <name type="common">Eastern poplar</name>
    <name type="synonym">Eastern cottonwood</name>
    <dbReference type="NCBI Taxonomy" id="3696"/>
    <lineage>
        <taxon>Eukaryota</taxon>
        <taxon>Viridiplantae</taxon>
        <taxon>Streptophyta</taxon>
        <taxon>Embryophyta</taxon>
        <taxon>Tracheophyta</taxon>
        <taxon>Spermatophyta</taxon>
        <taxon>Magnoliopsida</taxon>
        <taxon>eudicotyledons</taxon>
        <taxon>Gunneridae</taxon>
        <taxon>Pentapetalae</taxon>
        <taxon>rosids</taxon>
        <taxon>fabids</taxon>
        <taxon>Malpighiales</taxon>
        <taxon>Salicaceae</taxon>
        <taxon>Saliceae</taxon>
        <taxon>Populus</taxon>
    </lineage>
</organism>
<dbReference type="Proteomes" id="UP000807159">
    <property type="component" value="Chromosome 6"/>
</dbReference>
<evidence type="ECO:0000256" key="7">
    <source>
        <dbReference type="ARBA" id="ARBA00023242"/>
    </source>
</evidence>
<dbReference type="InterPro" id="IPR052426">
    <property type="entry name" value="Plant_dev_regulator"/>
</dbReference>
<keyword evidence="7" id="KW-0539">Nucleus</keyword>
<evidence type="ECO:0000256" key="3">
    <source>
        <dbReference type="ARBA" id="ARBA00022771"/>
    </source>
</evidence>
<sequence>MVGKDDDTSSDERSTVTSKLRSRYICSLCDREFKSGHALGGHYNVHSKKRKRKYVPGTVGRVIRVPVPSIDVEPPVAPRHGSEFTHGAPTPGVQSGVDYETGDESMSTRPQGGLKKNMKLNIETHRSHPYERANEAPRGGRLLNITTVLIHGVKINNGVDMDLARTITNPIVEVSRKENGDTKFTSGKNGDEDLDLELRLGLGPA</sequence>
<evidence type="ECO:0000256" key="5">
    <source>
        <dbReference type="ARBA" id="ARBA00023015"/>
    </source>
</evidence>
<gene>
    <name evidence="10" type="ORF">H0E87_012234</name>
</gene>